<name>G5JJV0_9STAP</name>
<gene>
    <name evidence="1" type="ORF">SS7213T_08797</name>
</gene>
<accession>G5JJV0</accession>
<dbReference type="Proteomes" id="UP000005413">
    <property type="component" value="Unassembled WGS sequence"/>
</dbReference>
<protein>
    <submittedName>
        <fullName evidence="1">Uncharacterized protein</fullName>
    </submittedName>
</protein>
<dbReference type="AlphaFoldDB" id="G5JJV0"/>
<proteinExistence type="predicted"/>
<evidence type="ECO:0000313" key="1">
    <source>
        <dbReference type="EMBL" id="EHJ07505.1"/>
    </source>
</evidence>
<dbReference type="RefSeq" id="WP_002464455.1">
    <property type="nucleotide sequence ID" value="NZ_AEUN01000463.1"/>
</dbReference>
<dbReference type="EMBL" id="AEUN01000463">
    <property type="protein sequence ID" value="EHJ07505.1"/>
    <property type="molecule type" value="Genomic_DNA"/>
</dbReference>
<sequence>MEGENKLSRGHIFHVYKLKEKAFEEFYKQSIRNWLTKYFNQ</sequence>
<reference evidence="1 2" key="1">
    <citation type="journal article" date="2012" name="BMC Genomics">
        <title>Comparative genomic analysis of the genus Staphylococcus including Staphylococcus aureus and its newly described sister species Staphylococcus simiae.</title>
        <authorList>
            <person name="Suzuki H."/>
            <person name="Lefebure T."/>
            <person name="Pavinski Bitar P."/>
            <person name="Stanhope M.J."/>
        </authorList>
    </citation>
    <scope>NUCLEOTIDE SEQUENCE [LARGE SCALE GENOMIC DNA]</scope>
    <source>
        <strain evidence="1 2">CCM 7213</strain>
    </source>
</reference>
<comment type="caution">
    <text evidence="1">The sequence shown here is derived from an EMBL/GenBank/DDBJ whole genome shotgun (WGS) entry which is preliminary data.</text>
</comment>
<keyword evidence="2" id="KW-1185">Reference proteome</keyword>
<organism evidence="1 2">
    <name type="scientific">Staphylococcus simiae CCM 7213 = CCUG 51256</name>
    <dbReference type="NCBI Taxonomy" id="911238"/>
    <lineage>
        <taxon>Bacteria</taxon>
        <taxon>Bacillati</taxon>
        <taxon>Bacillota</taxon>
        <taxon>Bacilli</taxon>
        <taxon>Bacillales</taxon>
        <taxon>Staphylococcaceae</taxon>
        <taxon>Staphylococcus</taxon>
    </lineage>
</organism>
<evidence type="ECO:0000313" key="2">
    <source>
        <dbReference type="Proteomes" id="UP000005413"/>
    </source>
</evidence>